<protein>
    <recommendedName>
        <fullName evidence="1">Gfo/Idh/MocA-like oxidoreductase N-terminal domain-containing protein</fullName>
    </recommendedName>
</protein>
<evidence type="ECO:0000259" key="1">
    <source>
        <dbReference type="Pfam" id="PF01408"/>
    </source>
</evidence>
<dbReference type="PROSITE" id="PS51318">
    <property type="entry name" value="TAT"/>
    <property type="match status" value="1"/>
</dbReference>
<reference evidence="2" key="1">
    <citation type="journal article" date="2014" name="Front. Microbiol.">
        <title>High frequency of phylogenetically diverse reductive dehalogenase-homologous genes in deep subseafloor sedimentary metagenomes.</title>
        <authorList>
            <person name="Kawai M."/>
            <person name="Futagami T."/>
            <person name="Toyoda A."/>
            <person name="Takaki Y."/>
            <person name="Nishi S."/>
            <person name="Hori S."/>
            <person name="Arai W."/>
            <person name="Tsubouchi T."/>
            <person name="Morono Y."/>
            <person name="Uchiyama I."/>
            <person name="Ito T."/>
            <person name="Fujiyama A."/>
            <person name="Inagaki F."/>
            <person name="Takami H."/>
        </authorList>
    </citation>
    <scope>NUCLEOTIDE SEQUENCE</scope>
    <source>
        <strain evidence="2">Expedition CK06-06</strain>
    </source>
</reference>
<dbReference type="PANTHER" id="PTHR43818:SF5">
    <property type="entry name" value="OXIDOREDUCTASE FAMILY PROTEIN"/>
    <property type="match status" value="1"/>
</dbReference>
<sequence>MKRMNRRRFLGKSLRGAAGMSMGVTAFAATSRRVLGANERVHIALLGCGGRGRIVTRGLIECGARVTYLCDLHEGRLGSTAEEMGKLQGREPKKAKNIRQVLDSKDVDAVMIGMPDHWHGPASVLACQAEKDVYVEKPHAHNIWESRKMLEAARKYKRILQVGTQNRSAPYNFAALEYVKSGKLGEIRLVKVYNLKPGGPFNLGDAGSPPAGFDWDAWLGPAPQRPYHQRIFRGGWHKFW</sequence>
<gene>
    <name evidence="2" type="ORF">S03H2_53830</name>
</gene>
<feature type="non-terminal residue" evidence="2">
    <location>
        <position position="240"/>
    </location>
</feature>
<comment type="caution">
    <text evidence="2">The sequence shown here is derived from an EMBL/GenBank/DDBJ whole genome shotgun (WGS) entry which is preliminary data.</text>
</comment>
<evidence type="ECO:0000313" key="2">
    <source>
        <dbReference type="EMBL" id="GAH62593.1"/>
    </source>
</evidence>
<dbReference type="AlphaFoldDB" id="X1IYH9"/>
<dbReference type="PANTHER" id="PTHR43818">
    <property type="entry name" value="BCDNA.GH03377"/>
    <property type="match status" value="1"/>
</dbReference>
<feature type="domain" description="Gfo/Idh/MocA-like oxidoreductase N-terminal" evidence="1">
    <location>
        <begin position="42"/>
        <end position="163"/>
    </location>
</feature>
<dbReference type="InterPro" id="IPR000683">
    <property type="entry name" value="Gfo/Idh/MocA-like_OxRdtase_N"/>
</dbReference>
<dbReference type="InterPro" id="IPR006311">
    <property type="entry name" value="TAT_signal"/>
</dbReference>
<name>X1IYH9_9ZZZZ</name>
<accession>X1IYH9</accession>
<proteinExistence type="predicted"/>
<dbReference type="Pfam" id="PF01408">
    <property type="entry name" value="GFO_IDH_MocA"/>
    <property type="match status" value="1"/>
</dbReference>
<dbReference type="InterPro" id="IPR050463">
    <property type="entry name" value="Gfo/Idh/MocA_oxidrdct_glycsds"/>
</dbReference>
<dbReference type="InterPro" id="IPR036291">
    <property type="entry name" value="NAD(P)-bd_dom_sf"/>
</dbReference>
<dbReference type="EMBL" id="BARU01034282">
    <property type="protein sequence ID" value="GAH62593.1"/>
    <property type="molecule type" value="Genomic_DNA"/>
</dbReference>
<organism evidence="2">
    <name type="scientific">marine sediment metagenome</name>
    <dbReference type="NCBI Taxonomy" id="412755"/>
    <lineage>
        <taxon>unclassified sequences</taxon>
        <taxon>metagenomes</taxon>
        <taxon>ecological metagenomes</taxon>
    </lineage>
</organism>
<dbReference type="SUPFAM" id="SSF51735">
    <property type="entry name" value="NAD(P)-binding Rossmann-fold domains"/>
    <property type="match status" value="1"/>
</dbReference>
<dbReference type="GO" id="GO:0000166">
    <property type="term" value="F:nucleotide binding"/>
    <property type="evidence" value="ECO:0007669"/>
    <property type="project" value="InterPro"/>
</dbReference>
<dbReference type="Gene3D" id="3.40.50.720">
    <property type="entry name" value="NAD(P)-binding Rossmann-like Domain"/>
    <property type="match status" value="1"/>
</dbReference>